<name>A0ABX0XNI3_9SPHN</name>
<dbReference type="SUPFAM" id="SSF48013">
    <property type="entry name" value="NusB-like"/>
    <property type="match status" value="1"/>
</dbReference>
<dbReference type="CDD" id="cd02440">
    <property type="entry name" value="AdoMet_MTases"/>
    <property type="match status" value="1"/>
</dbReference>
<dbReference type="RefSeq" id="WP_167955187.1">
    <property type="nucleotide sequence ID" value="NZ_JAATJE010000002.1"/>
</dbReference>
<dbReference type="EMBL" id="JAATJE010000002">
    <property type="protein sequence ID" value="NJC34840.1"/>
    <property type="molecule type" value="Genomic_DNA"/>
</dbReference>
<dbReference type="SUPFAM" id="SSF53335">
    <property type="entry name" value="S-adenosyl-L-methionine-dependent methyltransferases"/>
    <property type="match status" value="1"/>
</dbReference>
<comment type="similarity">
    <text evidence="5">Belongs to the class I-like SAM-binding methyltransferase superfamily. RsmB/NOP family.</text>
</comment>
<dbReference type="InterPro" id="IPR001678">
    <property type="entry name" value="MeTrfase_RsmB-F_NOP2_dom"/>
</dbReference>
<dbReference type="GO" id="GO:0032259">
    <property type="term" value="P:methylation"/>
    <property type="evidence" value="ECO:0007669"/>
    <property type="project" value="UniProtKB-KW"/>
</dbReference>
<dbReference type="PRINTS" id="PR02008">
    <property type="entry name" value="RCMTFAMILY"/>
</dbReference>
<keyword evidence="4 5" id="KW-0694">RNA-binding</keyword>
<feature type="binding site" evidence="5">
    <location>
        <begin position="234"/>
        <end position="240"/>
    </location>
    <ligand>
        <name>S-adenosyl-L-methionine</name>
        <dbReference type="ChEBI" id="CHEBI:59789"/>
    </ligand>
</feature>
<protein>
    <submittedName>
        <fullName evidence="7">16S rRNA (Cytosine967-C5)-methyltransferase</fullName>
        <ecNumber evidence="7">2.1.1.176</ecNumber>
    </submittedName>
</protein>
<keyword evidence="3 5" id="KW-0949">S-adenosyl-L-methionine</keyword>
<evidence type="ECO:0000313" key="7">
    <source>
        <dbReference type="EMBL" id="NJC34840.1"/>
    </source>
</evidence>
<dbReference type="Pfam" id="PF01189">
    <property type="entry name" value="Methyltr_RsmB-F"/>
    <property type="match status" value="1"/>
</dbReference>
<evidence type="ECO:0000256" key="5">
    <source>
        <dbReference type="PROSITE-ProRule" id="PRU01023"/>
    </source>
</evidence>
<evidence type="ECO:0000256" key="1">
    <source>
        <dbReference type="ARBA" id="ARBA00022603"/>
    </source>
</evidence>
<evidence type="ECO:0000256" key="4">
    <source>
        <dbReference type="ARBA" id="ARBA00022884"/>
    </source>
</evidence>
<keyword evidence="1 5" id="KW-0489">Methyltransferase</keyword>
<feature type="domain" description="SAM-dependent MTase RsmB/NOP-type" evidence="6">
    <location>
        <begin position="131"/>
        <end position="417"/>
    </location>
</feature>
<dbReference type="Gene3D" id="1.10.940.10">
    <property type="entry name" value="NusB-like"/>
    <property type="match status" value="1"/>
</dbReference>
<evidence type="ECO:0000259" key="6">
    <source>
        <dbReference type="PROSITE" id="PS51686"/>
    </source>
</evidence>
<dbReference type="GO" id="GO:0008168">
    <property type="term" value="F:methyltransferase activity"/>
    <property type="evidence" value="ECO:0007669"/>
    <property type="project" value="UniProtKB-KW"/>
</dbReference>
<dbReference type="Pfam" id="PF01029">
    <property type="entry name" value="NusB"/>
    <property type="match status" value="1"/>
</dbReference>
<sequence length="426" mass="44736">MSDAGTPGLPARRAALRLLDAVLRRGLPIDAARSAATRDVADRQDQALALAIAGEVLRRLPDLDALIDSATRNRLADDAKARMALRLALVQPLVLGTPPHAAIATILPLLDGGPKRLVHGVFGTLMRRGVTLPAHPTLPPTVADRWRRSWGPDVVAAAAVAIAAPPPLDLSLAREDVVAPDGVAFAPRHRRLPSGTVTDLPGFDQGGWWVQDLAASIPARLLGEGAGEHVLDLCAAPGGKAMQLAAAGWRVTAVDGSASRLKRLGENLARTGLRADLVEADILRWNPPEPAAAVLLDAPCSATGVFRRHPDVLHRVQPRAIADLAAGQAAMLARAADWVRPGGTLVYATCSMEPEEGEDQIRAFVASRPDYAVHPPASGELPAGVPVAGEGWVRTLPGMIADQGGLDGFFIARLRRRPLAGAESGH</sequence>
<dbReference type="EC" id="2.1.1.176" evidence="7"/>
<dbReference type="InterPro" id="IPR023267">
    <property type="entry name" value="RCMT"/>
</dbReference>
<evidence type="ECO:0000313" key="8">
    <source>
        <dbReference type="Proteomes" id="UP000734218"/>
    </source>
</evidence>
<keyword evidence="8" id="KW-1185">Reference proteome</keyword>
<gene>
    <name evidence="7" type="ORF">GGR88_002354</name>
</gene>
<feature type="active site" description="Nucleophile" evidence="5">
    <location>
        <position position="350"/>
    </location>
</feature>
<evidence type="ECO:0000256" key="2">
    <source>
        <dbReference type="ARBA" id="ARBA00022679"/>
    </source>
</evidence>
<dbReference type="PANTHER" id="PTHR22807">
    <property type="entry name" value="NOP2 YEAST -RELATED NOL1/NOP2/FMU SUN DOMAIN-CONTAINING"/>
    <property type="match status" value="1"/>
</dbReference>
<dbReference type="PANTHER" id="PTHR22807:SF61">
    <property type="entry name" value="NOL1_NOP2_SUN FAMILY PROTEIN _ ANTITERMINATION NUSB DOMAIN-CONTAINING PROTEIN"/>
    <property type="match status" value="1"/>
</dbReference>
<evidence type="ECO:0000256" key="3">
    <source>
        <dbReference type="ARBA" id="ARBA00022691"/>
    </source>
</evidence>
<reference evidence="7 8" key="1">
    <citation type="submission" date="2020-03" db="EMBL/GenBank/DDBJ databases">
        <title>Genomic Encyclopedia of Type Strains, Phase IV (KMG-IV): sequencing the most valuable type-strain genomes for metagenomic binning, comparative biology and taxonomic classification.</title>
        <authorList>
            <person name="Goeker M."/>
        </authorList>
    </citation>
    <scope>NUCLEOTIDE SEQUENCE [LARGE SCALE GENOMIC DNA]</scope>
    <source>
        <strain evidence="7 8">DSM 27651</strain>
    </source>
</reference>
<dbReference type="InterPro" id="IPR029063">
    <property type="entry name" value="SAM-dependent_MTases_sf"/>
</dbReference>
<dbReference type="InterPro" id="IPR049560">
    <property type="entry name" value="MeTrfase_RsmB-F_NOP2_cat"/>
</dbReference>
<proteinExistence type="inferred from homology"/>
<organism evidence="7 8">
    <name type="scientific">Sphingomonas jejuensis</name>
    <dbReference type="NCBI Taxonomy" id="904715"/>
    <lineage>
        <taxon>Bacteria</taxon>
        <taxon>Pseudomonadati</taxon>
        <taxon>Pseudomonadota</taxon>
        <taxon>Alphaproteobacteria</taxon>
        <taxon>Sphingomonadales</taxon>
        <taxon>Sphingomonadaceae</taxon>
        <taxon>Sphingomonas</taxon>
    </lineage>
</organism>
<dbReference type="Proteomes" id="UP000734218">
    <property type="component" value="Unassembled WGS sequence"/>
</dbReference>
<dbReference type="InterPro" id="IPR006027">
    <property type="entry name" value="NusB_RsmB_TIM44"/>
</dbReference>
<accession>A0ABX0XNI3</accession>
<feature type="binding site" evidence="5">
    <location>
        <position position="297"/>
    </location>
    <ligand>
        <name>S-adenosyl-L-methionine</name>
        <dbReference type="ChEBI" id="CHEBI:59789"/>
    </ligand>
</feature>
<dbReference type="PROSITE" id="PS51686">
    <property type="entry name" value="SAM_MT_RSMB_NOP"/>
    <property type="match status" value="1"/>
</dbReference>
<dbReference type="Gene3D" id="3.40.50.150">
    <property type="entry name" value="Vaccinia Virus protein VP39"/>
    <property type="match status" value="1"/>
</dbReference>
<keyword evidence="2 5" id="KW-0808">Transferase</keyword>
<comment type="caution">
    <text evidence="7">The sequence shown here is derived from an EMBL/GenBank/DDBJ whole genome shotgun (WGS) entry which is preliminary data.</text>
</comment>
<feature type="binding site" evidence="5">
    <location>
        <position position="281"/>
    </location>
    <ligand>
        <name>S-adenosyl-L-methionine</name>
        <dbReference type="ChEBI" id="CHEBI:59789"/>
    </ligand>
</feature>
<feature type="binding site" evidence="5">
    <location>
        <position position="255"/>
    </location>
    <ligand>
        <name>S-adenosyl-L-methionine</name>
        <dbReference type="ChEBI" id="CHEBI:59789"/>
    </ligand>
</feature>
<dbReference type="InterPro" id="IPR035926">
    <property type="entry name" value="NusB-like_sf"/>
</dbReference>